<feature type="compositionally biased region" description="Basic and acidic residues" evidence="1">
    <location>
        <begin position="225"/>
        <end position="235"/>
    </location>
</feature>
<feature type="compositionally biased region" description="Polar residues" evidence="1">
    <location>
        <begin position="193"/>
        <end position="221"/>
    </location>
</feature>
<keyword evidence="3" id="KW-1185">Reference proteome</keyword>
<dbReference type="OrthoDB" id="5242713at2759"/>
<reference evidence="2" key="1">
    <citation type="journal article" date="2021" name="Nat. Commun.">
        <title>Genetic determinants of endophytism in the Arabidopsis root mycobiome.</title>
        <authorList>
            <person name="Mesny F."/>
            <person name="Miyauchi S."/>
            <person name="Thiergart T."/>
            <person name="Pickel B."/>
            <person name="Atanasova L."/>
            <person name="Karlsson M."/>
            <person name="Huettel B."/>
            <person name="Barry K.W."/>
            <person name="Haridas S."/>
            <person name="Chen C."/>
            <person name="Bauer D."/>
            <person name="Andreopoulos W."/>
            <person name="Pangilinan J."/>
            <person name="LaButti K."/>
            <person name="Riley R."/>
            <person name="Lipzen A."/>
            <person name="Clum A."/>
            <person name="Drula E."/>
            <person name="Henrissat B."/>
            <person name="Kohler A."/>
            <person name="Grigoriev I.V."/>
            <person name="Martin F.M."/>
            <person name="Hacquard S."/>
        </authorList>
    </citation>
    <scope>NUCLEOTIDE SEQUENCE</scope>
    <source>
        <strain evidence="2">MPI-CAGE-AT-0023</strain>
    </source>
</reference>
<dbReference type="Proteomes" id="UP000720189">
    <property type="component" value="Unassembled WGS sequence"/>
</dbReference>
<accession>A0A9P9FUX1</accession>
<evidence type="ECO:0008006" key="4">
    <source>
        <dbReference type="Google" id="ProtNLM"/>
    </source>
</evidence>
<dbReference type="SUPFAM" id="SSF48452">
    <property type="entry name" value="TPR-like"/>
    <property type="match status" value="1"/>
</dbReference>
<evidence type="ECO:0000313" key="3">
    <source>
        <dbReference type="Proteomes" id="UP000720189"/>
    </source>
</evidence>
<dbReference type="EMBL" id="JAGMUX010000033">
    <property type="protein sequence ID" value="KAH7208416.1"/>
    <property type="molecule type" value="Genomic_DNA"/>
</dbReference>
<organism evidence="2 3">
    <name type="scientific">Fusarium redolens</name>
    <dbReference type="NCBI Taxonomy" id="48865"/>
    <lineage>
        <taxon>Eukaryota</taxon>
        <taxon>Fungi</taxon>
        <taxon>Dikarya</taxon>
        <taxon>Ascomycota</taxon>
        <taxon>Pezizomycotina</taxon>
        <taxon>Sordariomycetes</taxon>
        <taxon>Hypocreomycetidae</taxon>
        <taxon>Hypocreales</taxon>
        <taxon>Nectriaceae</taxon>
        <taxon>Fusarium</taxon>
        <taxon>Fusarium redolens species complex</taxon>
    </lineage>
</organism>
<proteinExistence type="predicted"/>
<comment type="caution">
    <text evidence="2">The sequence shown here is derived from an EMBL/GenBank/DDBJ whole genome shotgun (WGS) entry which is preliminary data.</text>
</comment>
<dbReference type="RefSeq" id="XP_046041319.1">
    <property type="nucleotide sequence ID" value="XM_046194523.1"/>
</dbReference>
<sequence>MGSDASKNPPAYYLTTDSMVQGNSEVAVATQLDGPSLLRDNGRSESHEGTKADESDDGTATSTDREHDTNDTAKPDAQSVKANNQDLPLESQAMVEPIKQVNALTPSNDQLLAKLKDIYAKLSVVQDQCEELDLAEMHPRDGLLDITRYLSILPNSMLMLLQNIQTRLDDTIRTWYIKAHKDATDGDKKPLTIESTRNFPATCDDSSTAADTRSMNTTDSPAASEEARDHPHVSEKTASQVGSSEDLLHGFMVALEQCAMKHGWSEYEGIAAVTTAEIGEEGRQKVIEEKRFLIIGHELVEQILRDLQFAKEKAEKKAASTVIGVASSSGLESLSSSSAPDKRPKTELPTLVEFRRLSDQSLYKRFGRDYYVFAGSQWIRSLNGEKMSALFAVHRTLLHEYYAFFLVSQHPSATEELKMLAAKYAMPARMWRHAVCPLLEIFCTRLVESKEFMDGYIIEAYSMMSLLQETVPRFHNTWVECKADLARYGMVTQSDDRQATQHWHDIPKEHYTQVQSENPVDGRIYYQLAMMARPQIRLSPDEAFDAAVSQLFYHTKSLMVKTPYFAGRRSLLSVIQPIVTRNEEGVPQTDKDHFLTAVSHLILASLEPETLRGNGYKERRNDHVQAVYTALENIKIGATAKTSRISPSPQLGLLLCQLLLGIPLVDQRWSPMMTAWAPGLVTAEDRADSDAMANARDVHDVTVELIHTMIPCLLEDVDTRDLKVWGFIYVILVFMRSMKTRPSLLEWLGSAFHPHVLASFLNMLLREDETRGDAASKSASHSELVTIWSPLNERKKPDKYGFSTEDSIKKFLCAKEECTAPGGETTVEEAMAIDTTHDRDSERGYANVLPEHNLLVGHFFARQAGLEPRDKSQENPTENALAVACPPAPEPTPATVQAVEETIVDQAHKVSRTYSEPDNEREHEFLAVPESEGKAQKGRQMKRKALEAPPAEVQVKEAEAVDVSLEEVERKESQNEDTRQQDALTKEVEAKKAEEGAKQKPREAEKARLAEEARKKKEAEEAEVRNLEGRLRDPPLFLGDWFKNSKYDYHEMQVHNYVQSAEMHYDRSIQILCLAYQLKGHFFVFEIDEEGRHWTGVPGASSIPKPDPNKKMPEIIERDGGARVVYVHPSFHAAEIEREMKRIAREKRRQKEKEEAKTNTDVFTITYVHEKAEGDAEMQLAHSEKPISHEAPDATAVASVMVSDDGDSDLISALNTQLDTATRFGTSTTAADELLSIHGTEHTETKVEAVLPMRGVKDSKDTKGSNTDPDTAVASTVVAEKTATEPQATVQLSKEMLDNLPRVQNRFKAIELWRDGVRS</sequence>
<feature type="compositionally biased region" description="Basic and acidic residues" evidence="1">
    <location>
        <begin position="918"/>
        <end position="935"/>
    </location>
</feature>
<feature type="region of interest" description="Disordered" evidence="1">
    <location>
        <begin position="911"/>
        <end position="1026"/>
    </location>
</feature>
<dbReference type="InterPro" id="IPR011990">
    <property type="entry name" value="TPR-like_helical_dom_sf"/>
</dbReference>
<feature type="compositionally biased region" description="Basic and acidic residues" evidence="1">
    <location>
        <begin position="40"/>
        <end position="53"/>
    </location>
</feature>
<dbReference type="GeneID" id="70224477"/>
<dbReference type="Gene3D" id="1.25.40.10">
    <property type="entry name" value="Tetratricopeptide repeat domain"/>
    <property type="match status" value="1"/>
</dbReference>
<evidence type="ECO:0000313" key="2">
    <source>
        <dbReference type="EMBL" id="KAH7208416.1"/>
    </source>
</evidence>
<feature type="compositionally biased region" description="Basic and acidic residues" evidence="1">
    <location>
        <begin position="967"/>
        <end position="1026"/>
    </location>
</feature>
<feature type="region of interest" description="Disordered" evidence="1">
    <location>
        <begin position="24"/>
        <end position="80"/>
    </location>
</feature>
<gene>
    <name evidence="2" type="ORF">BKA55DRAFT_586053</name>
</gene>
<protein>
    <recommendedName>
        <fullName evidence="4">DNA/RNA-binding domain-containing protein</fullName>
    </recommendedName>
</protein>
<name>A0A9P9FUX1_FUSRE</name>
<feature type="compositionally biased region" description="Basic and acidic residues" evidence="1">
    <location>
        <begin position="63"/>
        <end position="74"/>
    </location>
</feature>
<feature type="region of interest" description="Disordered" evidence="1">
    <location>
        <begin position="188"/>
        <end position="241"/>
    </location>
</feature>
<evidence type="ECO:0000256" key="1">
    <source>
        <dbReference type="SAM" id="MobiDB-lite"/>
    </source>
</evidence>